<accession>A0ACC2ZVR2</accession>
<organism evidence="1 2">
    <name type="scientific">Neophaeococcomyces mojaviensis</name>
    <dbReference type="NCBI Taxonomy" id="3383035"/>
    <lineage>
        <taxon>Eukaryota</taxon>
        <taxon>Fungi</taxon>
        <taxon>Dikarya</taxon>
        <taxon>Ascomycota</taxon>
        <taxon>Pezizomycotina</taxon>
        <taxon>Eurotiomycetes</taxon>
        <taxon>Chaetothyriomycetidae</taxon>
        <taxon>Chaetothyriales</taxon>
        <taxon>Chaetothyriales incertae sedis</taxon>
        <taxon>Neophaeococcomyces</taxon>
    </lineage>
</organism>
<proteinExistence type="predicted"/>
<dbReference type="Proteomes" id="UP001172386">
    <property type="component" value="Unassembled WGS sequence"/>
</dbReference>
<gene>
    <name evidence="1" type="ORF">H2198_009056</name>
</gene>
<sequence>MSTVSHSPQPNYKITAASTMAGHAIVEADIPQVFFPGTPPSIRFDFPRKRALPKLLPCRFVIRLSSSGSEGRNRPEKFVHHHFFNIEWLEDKNFLDCVEKGMRFLNRTVNAREHVYRNSLQYRVLRQLPNLITKRRRTFSWSENMTAQYPELEAYPEEEVYAESIDKDGQWHERLPPRLTEEMRADRDSTLFLELVLSCTKYTPHSPNHCSNHNCAAEIRQILDSERVSVKTPPGAWFVSARFLDNFFTPVLISHLIEQDTALNQDDDWLRAMHESKESIQAQFVMDVNQWFIHLLASCIYAKVSLRCLYHLWRAEKLDEDIPLSDHWIPPGVDKPDYENYVRYQGNFRANRFQDPSQPQKHQVIKHGVVIPLTEDSPLDKGSFGEVRRVQIHGDYHGFTPNRDELFALKRILPRSHSRNVQHESEILQKLAKVPHEHLTPLLASWYQEECCSILLPLAQQNLQAFLRQPLQPDLNGKFVLWLLDQMKGLAAAIKHIHYLGPADLNPTSARQGGNVSSNRDTTGYHHDLKPQNILVFRNNDTSKGPVLKVSDFGTARLQQVVASEVQQGISHQTSNVICDENYAPPEYFLTHRASRPHDVWSLGCIFLEMLVWAFDNGSEVNTFYQERLDEGSQGNLQSWCASFFYQNGKNPDLKLAVKDRLKNLKARENAHHVFETIVDLIEIGMLRPHPKDRLRMSDVESELEKMRRQAALDLDEYGDDYFLKKKVPEREQRPLYGQPPSLRVRVEHSPSEGTRIEPTSPTPGLLSPHPQTPHHQRRYSTGYLLPRIAMVPSHKSDFPNDLARAGYQFPDDAMRDEKWFPEM</sequence>
<evidence type="ECO:0000313" key="1">
    <source>
        <dbReference type="EMBL" id="KAJ9651674.1"/>
    </source>
</evidence>
<dbReference type="EMBL" id="JAPDRQ010000241">
    <property type="protein sequence ID" value="KAJ9651674.1"/>
    <property type="molecule type" value="Genomic_DNA"/>
</dbReference>
<evidence type="ECO:0000313" key="2">
    <source>
        <dbReference type="Proteomes" id="UP001172386"/>
    </source>
</evidence>
<reference evidence="1" key="1">
    <citation type="submission" date="2022-10" db="EMBL/GenBank/DDBJ databases">
        <title>Culturing micro-colonial fungi from biological soil crusts in the Mojave desert and describing Neophaeococcomyces mojavensis, and introducing the new genera and species Taxawa tesnikishii.</title>
        <authorList>
            <person name="Kurbessoian T."/>
            <person name="Stajich J.E."/>
        </authorList>
    </citation>
    <scope>NUCLEOTIDE SEQUENCE</scope>
    <source>
        <strain evidence="1">JES_112</strain>
    </source>
</reference>
<keyword evidence="2" id="KW-1185">Reference proteome</keyword>
<name>A0ACC2ZVR2_9EURO</name>
<protein>
    <submittedName>
        <fullName evidence="1">Uncharacterized protein</fullName>
    </submittedName>
</protein>
<comment type="caution">
    <text evidence="1">The sequence shown here is derived from an EMBL/GenBank/DDBJ whole genome shotgun (WGS) entry which is preliminary data.</text>
</comment>